<feature type="transmembrane region" description="Helical" evidence="2">
    <location>
        <begin position="1102"/>
        <end position="1129"/>
    </location>
</feature>
<feature type="non-terminal residue" evidence="3">
    <location>
        <position position="1"/>
    </location>
</feature>
<evidence type="ECO:0000256" key="2">
    <source>
        <dbReference type="SAM" id="Phobius"/>
    </source>
</evidence>
<gene>
    <name evidence="3" type="ORF">CYMTET_31703</name>
</gene>
<protein>
    <recommendedName>
        <fullName evidence="5">Right handed beta helix domain-containing protein</fullName>
    </recommendedName>
</protein>
<feature type="transmembrane region" description="Helical" evidence="2">
    <location>
        <begin position="1289"/>
        <end position="1306"/>
    </location>
</feature>
<keyword evidence="2" id="KW-1133">Transmembrane helix</keyword>
<keyword evidence="2" id="KW-0472">Membrane</keyword>
<dbReference type="Proteomes" id="UP001190700">
    <property type="component" value="Unassembled WGS sequence"/>
</dbReference>
<sequence length="1426" mass="151859">SGGVIFVEVASIIVIDHSYFVNNTGHEWGVTKGDTAEAFVPCRYLRPHIVAEVRSGEAEVRRSEAEVCGGEAEEGGVLFGEVDILMNITDSIVANNNAPNGGVVNVDYSAHVTITRSSVTGNRADKYGGALYFDINAAVIIADSNLTDNNAIQEGGVAFTTALTTITFIACDLTANLAVEGGGVAHGYTTNIFTITSCHLASNAAEQGGVVSSSSHTTITFTACNLTSNKALEFGGVVSSKLTSTITIADSLVAHNTADGYGGVMYTPSSNNITIARSNVTSNTAGEKGGVLMLIQDSNIEIVDSNVTFNLADGDGGVVCSSTRTNITIANSSVIGSTANGVGGGGVIYMDSEMDITITESLFDGNSAAEGTGGIAVIRHNGSLTVANSRMLRSTAAKCGGALHLVGSSGALSNMTASENFALDGGVVCLEAGSHLAVAGSIFLDNAALDMGGVIYATASAVDISGQSELRGNNASSGGCVWASVSDVRVSGSTLESNMVTNVGGALAASSESVVNITHTSLSRNAAQSGGAVSVASSSLAFAMDNCHLNGNHATQGGAVYMNTPERNVSRVLRSLNLTSNTALVNGPNVFWEYGEDEAEPECVNCSHHPVSEALQASSAMRFVVLQNDTTVTNGSTIYAASGSVFSPQLVYAALDFYGALTLASDELLVLATTSEGVLSGLYNAIYSTQGALFTDLSLIATPGLPVEIGFEPQTYRWESISLTVIMESCRDGERYIENARTCEVCAEGTLKFDNSTDACYECGDQGIACQGGSRYTLDDGYWLAAVSVARCREAGNDAEECVFERVYACDIEAACTSSDRTNADDEVAVSTSSQCAEGYRADVPLCSVCDAGYEMTWKRCKLCSETIAEYIVQLFGLLIGLLLALTLLWYLLKRYHQRSVTKAHSADELGERNPGSGMGEVFSSYIQIMTQHLHVLPEDVFPSVYYDFIKCFSVFDFSLVSWVSVQCLIAGSTSGPTFEEVMGFGTFYFEFLTTTVTPFLIALSAMGPLTRKLKKKSQVFWRANMTHESQKSPAPEPSGDDDVAHPDVTYMIASFMLTFIHPSVSTACFNVFFCDGIHFESEQIDYFLHSDRSAQCFTSQWFSFMALAIFVILAYVLLLPIGLIVLTFNLHGRKKVKLGSQYRYVRERDICIEYETIGEASDSDVDEGASDEGSSDGSREGTSESSSTGSSDGSSASSEAAACYSIVDPATGMLLAVEPVFIEGADPGSGLGHMESRLDDPEIAKILEPYVGPYRREYFYWSGVDILIRLSQTSMVVLVKMMGDDYDVLYLSVVTVLALATHSYVQPYVSSDTNILETLSLLSQSMAVHGYIATGFIHEDGSDESAATGIALLLVQTAFLVAMCHSFMRMLKWEYEHELGDHIDTARRKGGKYVTQIVSAIKRSRRTTLGLELDGKIEQSTGNCY</sequence>
<evidence type="ECO:0000313" key="3">
    <source>
        <dbReference type="EMBL" id="KAK3259292.1"/>
    </source>
</evidence>
<keyword evidence="4" id="KW-1185">Reference proteome</keyword>
<dbReference type="InterPro" id="IPR011050">
    <property type="entry name" value="Pectin_lyase_fold/virulence"/>
</dbReference>
<reference evidence="3 4" key="1">
    <citation type="journal article" date="2015" name="Genome Biol. Evol.">
        <title>Comparative Genomics of a Bacterivorous Green Alga Reveals Evolutionary Causalities and Consequences of Phago-Mixotrophic Mode of Nutrition.</title>
        <authorList>
            <person name="Burns J.A."/>
            <person name="Paasch A."/>
            <person name="Narechania A."/>
            <person name="Kim E."/>
        </authorList>
    </citation>
    <scope>NUCLEOTIDE SEQUENCE [LARGE SCALE GENOMIC DNA]</scope>
    <source>
        <strain evidence="3 4">PLY_AMNH</strain>
    </source>
</reference>
<dbReference type="EMBL" id="LGRX02018874">
    <property type="protein sequence ID" value="KAK3259292.1"/>
    <property type="molecule type" value="Genomic_DNA"/>
</dbReference>
<feature type="transmembrane region" description="Helical" evidence="2">
    <location>
        <begin position="1347"/>
        <end position="1369"/>
    </location>
</feature>
<evidence type="ECO:0008006" key="5">
    <source>
        <dbReference type="Google" id="ProtNLM"/>
    </source>
</evidence>
<feature type="region of interest" description="Disordered" evidence="1">
    <location>
        <begin position="1162"/>
        <end position="1196"/>
    </location>
</feature>
<evidence type="ECO:0000313" key="4">
    <source>
        <dbReference type="Proteomes" id="UP001190700"/>
    </source>
</evidence>
<dbReference type="SMART" id="SM00710">
    <property type="entry name" value="PbH1"/>
    <property type="match status" value="7"/>
</dbReference>
<dbReference type="PANTHER" id="PTHR11319">
    <property type="entry name" value="G PROTEIN-COUPLED RECEPTOR-RELATED"/>
    <property type="match status" value="1"/>
</dbReference>
<keyword evidence="2" id="KW-0812">Transmembrane</keyword>
<comment type="caution">
    <text evidence="3">The sequence shown here is derived from an EMBL/GenBank/DDBJ whole genome shotgun (WGS) entry which is preliminary data.</text>
</comment>
<feature type="transmembrane region" description="Helical" evidence="2">
    <location>
        <begin position="871"/>
        <end position="893"/>
    </location>
</feature>
<dbReference type="InterPro" id="IPR006626">
    <property type="entry name" value="PbH1"/>
</dbReference>
<feature type="compositionally biased region" description="Low complexity" evidence="1">
    <location>
        <begin position="1184"/>
        <end position="1196"/>
    </location>
</feature>
<dbReference type="SUPFAM" id="SSF51126">
    <property type="entry name" value="Pectin lyase-like"/>
    <property type="match status" value="1"/>
</dbReference>
<organism evidence="3 4">
    <name type="scientific">Cymbomonas tetramitiformis</name>
    <dbReference type="NCBI Taxonomy" id="36881"/>
    <lineage>
        <taxon>Eukaryota</taxon>
        <taxon>Viridiplantae</taxon>
        <taxon>Chlorophyta</taxon>
        <taxon>Pyramimonadophyceae</taxon>
        <taxon>Pyramimonadales</taxon>
        <taxon>Pyramimonadaceae</taxon>
        <taxon>Cymbomonas</taxon>
    </lineage>
</organism>
<accession>A0AAE0KSM4</accession>
<feature type="transmembrane region" description="Helical" evidence="2">
    <location>
        <begin position="988"/>
        <end position="1008"/>
    </location>
</feature>
<evidence type="ECO:0000256" key="1">
    <source>
        <dbReference type="SAM" id="MobiDB-lite"/>
    </source>
</evidence>
<feature type="compositionally biased region" description="Acidic residues" evidence="1">
    <location>
        <begin position="1162"/>
        <end position="1175"/>
    </location>
</feature>
<name>A0AAE0KSM4_9CHLO</name>
<proteinExistence type="predicted"/>
<dbReference type="PANTHER" id="PTHR11319:SF35">
    <property type="entry name" value="OUTER MEMBRANE PROTEIN PMPC-RELATED"/>
    <property type="match status" value="1"/>
</dbReference>